<name>A0A382TU93_9ZZZZ</name>
<proteinExistence type="predicted"/>
<organism evidence="1">
    <name type="scientific">marine metagenome</name>
    <dbReference type="NCBI Taxonomy" id="408172"/>
    <lineage>
        <taxon>unclassified sequences</taxon>
        <taxon>metagenomes</taxon>
        <taxon>ecological metagenomes</taxon>
    </lineage>
</organism>
<evidence type="ECO:0000313" key="1">
    <source>
        <dbReference type="EMBL" id="SVD25619.1"/>
    </source>
</evidence>
<feature type="non-terminal residue" evidence="1">
    <location>
        <position position="176"/>
    </location>
</feature>
<sequence length="176" mass="19642">MKKHVYILLVLLIPLLAQRSERKASLSKPSDNAEALFQQTSAVSVPRRISYQGILTKNNGQPATDKVYEVKFRLYKDYEGGDHFWEETQQIDINDGLLSATLGTVSELTIIPSEAYLEVEVEGSILEPRQEMTAVFYSVISDTAYHAKGYTPTSEMSAVALTGDYYDLNNIPELGT</sequence>
<dbReference type="EMBL" id="UINC01139209">
    <property type="protein sequence ID" value="SVD25619.1"/>
    <property type="molecule type" value="Genomic_DNA"/>
</dbReference>
<gene>
    <name evidence="1" type="ORF">METZ01_LOCUS378473</name>
</gene>
<accession>A0A382TU93</accession>
<reference evidence="1" key="1">
    <citation type="submission" date="2018-05" db="EMBL/GenBank/DDBJ databases">
        <authorList>
            <person name="Lanie J.A."/>
            <person name="Ng W.-L."/>
            <person name="Kazmierczak K.M."/>
            <person name="Andrzejewski T.M."/>
            <person name="Davidsen T.M."/>
            <person name="Wayne K.J."/>
            <person name="Tettelin H."/>
            <person name="Glass J.I."/>
            <person name="Rusch D."/>
            <person name="Podicherti R."/>
            <person name="Tsui H.-C.T."/>
            <person name="Winkler M.E."/>
        </authorList>
    </citation>
    <scope>NUCLEOTIDE SEQUENCE</scope>
</reference>
<dbReference type="AlphaFoldDB" id="A0A382TU93"/>
<protein>
    <submittedName>
        <fullName evidence="1">Uncharacterized protein</fullName>
    </submittedName>
</protein>